<evidence type="ECO:0000313" key="4">
    <source>
        <dbReference type="Proteomes" id="UP000292424"/>
    </source>
</evidence>
<protein>
    <submittedName>
        <fullName evidence="3">T9SS type A sorting domain-containing protein</fullName>
    </submittedName>
</protein>
<keyword evidence="4" id="KW-1185">Reference proteome</keyword>
<dbReference type="EMBL" id="CP044016">
    <property type="protein sequence ID" value="QES88142.1"/>
    <property type="molecule type" value="Genomic_DNA"/>
</dbReference>
<dbReference type="Gene3D" id="2.60.40.10">
    <property type="entry name" value="Immunoglobulins"/>
    <property type="match status" value="2"/>
</dbReference>
<dbReference type="Pfam" id="PF13573">
    <property type="entry name" value="SprB"/>
    <property type="match status" value="2"/>
</dbReference>
<keyword evidence="1" id="KW-0732">Signal</keyword>
<dbReference type="AlphaFoldDB" id="A0A5P2G2U5"/>
<dbReference type="InterPro" id="IPR013783">
    <property type="entry name" value="Ig-like_fold"/>
</dbReference>
<feature type="chain" id="PRO_5024272498" evidence="1">
    <location>
        <begin position="23"/>
        <end position="890"/>
    </location>
</feature>
<evidence type="ECO:0000259" key="2">
    <source>
        <dbReference type="Pfam" id="PF18962"/>
    </source>
</evidence>
<feature type="domain" description="Secretion system C-terminal sorting" evidence="2">
    <location>
        <begin position="810"/>
        <end position="880"/>
    </location>
</feature>
<dbReference type="Proteomes" id="UP000292424">
    <property type="component" value="Chromosome"/>
</dbReference>
<accession>A0A5P2G2U5</accession>
<dbReference type="OrthoDB" id="7794186at2"/>
<dbReference type="KEGG" id="arac:E0W69_005505"/>
<name>A0A5P2G2U5_9BACT</name>
<feature type="signal peptide" evidence="1">
    <location>
        <begin position="1"/>
        <end position="22"/>
    </location>
</feature>
<sequence length="890" mass="94685">MYFVKKIAFIIFLLSFINNCFGQSDITISTTLTNPNCNGTASGSIVVTASGGSGIYQYELNESNAGGWQKSGTFNNLIAGTYPVSVKDANNNYKTIYVTLTDPTAVTANVTSTTASCQATNDATLTVTASGGAGSYNYSWSYGGTPISSTDTRFKNYNTSTITGPSGTYTISVTDKNSCSGAVKYYNASTIPLTSASFNQDVVVEKSAAFPVIKNGNNAYNVTSKLDNDGTGYVFFESGYPSNGSNTDGLPQNNTITSTQDNSLTYTLQSYSANNSARTSNGGSSTLQLATPAAYGKLLILGTSGSGSSTYSYSINFNDNTSYVGTLNNNAINYRDWYSSTGSDISLRNLNRVRLDATKQTGNNYSIFEAPIILPPSYFNKTINSITLTNTSSNTSARGNIFALSGFKANATSAIVGYAASGVTQPSVTISSTLDSSTNYYCKGQSITFTATTVHGGTAPTYLLEQSINGRAYTQVASNATSNTYSYTPADTTTTFSIRVTATASSDAGCLTNTTSNQTIYTVTQHAISPTVTSNGPTTICQGTNANYTVVNTTNGGNSPSFTWYDGSTSVGTGTSLNINNLTSGTHQIQVKMLSSISCASNNPIISTINTTVNTSPTPTITISNTNASIPITYAIASSSNLGTNPKYQWFLNNDSITGATSTTYTTSTTTSSGDIYSLRVTSSATCANPAIVMSNYRTVATALPIVLKSFIATAYSNNITLNWQTATEINTDRFEILRKYQDSSDFNTVGTVKATNNSSGSTYQFIDYPRFAGTYQYRLKNYDFDGNYQLSDIVSVYFGLNGANSTNKLYPNPFNDKLIINVNNTKSQSVNVIIYNMNGSIIQTKGIQLASGVQNFELTNLSNIPSGVYIIKIIDQSNNPIATFNAIKK</sequence>
<evidence type="ECO:0000313" key="3">
    <source>
        <dbReference type="EMBL" id="QES88142.1"/>
    </source>
</evidence>
<dbReference type="InterPro" id="IPR026444">
    <property type="entry name" value="Secre_tail"/>
</dbReference>
<gene>
    <name evidence="3" type="ORF">E0W69_005505</name>
</gene>
<evidence type="ECO:0000256" key="1">
    <source>
        <dbReference type="SAM" id="SignalP"/>
    </source>
</evidence>
<organism evidence="3 4">
    <name type="scientific">Rhizosphaericola mali</name>
    <dbReference type="NCBI Taxonomy" id="2545455"/>
    <lineage>
        <taxon>Bacteria</taxon>
        <taxon>Pseudomonadati</taxon>
        <taxon>Bacteroidota</taxon>
        <taxon>Chitinophagia</taxon>
        <taxon>Chitinophagales</taxon>
        <taxon>Chitinophagaceae</taxon>
        <taxon>Rhizosphaericola</taxon>
    </lineage>
</organism>
<dbReference type="RefSeq" id="WP_131329029.1">
    <property type="nucleotide sequence ID" value="NZ_CP044016.1"/>
</dbReference>
<dbReference type="Pfam" id="PF18962">
    <property type="entry name" value="Por_Secre_tail"/>
    <property type="match status" value="1"/>
</dbReference>
<dbReference type="InterPro" id="IPR025667">
    <property type="entry name" value="SprB_repeat"/>
</dbReference>
<dbReference type="NCBIfam" id="TIGR04183">
    <property type="entry name" value="Por_Secre_tail"/>
    <property type="match status" value="1"/>
</dbReference>
<proteinExistence type="predicted"/>
<reference evidence="3 4" key="1">
    <citation type="submission" date="2019-09" db="EMBL/GenBank/DDBJ databases">
        <title>Complete genome sequence of Arachidicoccus sp. B3-10 isolated from apple orchard soil.</title>
        <authorList>
            <person name="Kim H.S."/>
            <person name="Han K.-I."/>
            <person name="Suh M.K."/>
            <person name="Lee K.C."/>
            <person name="Eom M.K."/>
            <person name="Kim J.-S."/>
            <person name="Kang S.W."/>
            <person name="Sin Y."/>
            <person name="Lee J.-S."/>
        </authorList>
    </citation>
    <scope>NUCLEOTIDE SEQUENCE [LARGE SCALE GENOMIC DNA]</scope>
    <source>
        <strain evidence="3 4">B3-10</strain>
    </source>
</reference>